<dbReference type="OrthoDB" id="414666at2759"/>
<name>A0A8K0JW83_LADFU</name>
<evidence type="ECO:0000313" key="1">
    <source>
        <dbReference type="EMBL" id="KAG8223032.1"/>
    </source>
</evidence>
<protein>
    <submittedName>
        <fullName evidence="1">Uncharacterized protein</fullName>
    </submittedName>
</protein>
<comment type="caution">
    <text evidence="1">The sequence shown here is derived from an EMBL/GenBank/DDBJ whole genome shotgun (WGS) entry which is preliminary data.</text>
</comment>
<dbReference type="EMBL" id="KZ308150">
    <property type="protein sequence ID" value="KAG8223032.1"/>
    <property type="molecule type" value="Genomic_DNA"/>
</dbReference>
<reference evidence="1" key="1">
    <citation type="submission" date="2013-04" db="EMBL/GenBank/DDBJ databases">
        <authorList>
            <person name="Qu J."/>
            <person name="Murali S.C."/>
            <person name="Bandaranaike D."/>
            <person name="Bellair M."/>
            <person name="Blankenburg K."/>
            <person name="Chao H."/>
            <person name="Dinh H."/>
            <person name="Doddapaneni H."/>
            <person name="Downs B."/>
            <person name="Dugan-Rocha S."/>
            <person name="Elkadiri S."/>
            <person name="Gnanaolivu R.D."/>
            <person name="Hernandez B."/>
            <person name="Javaid M."/>
            <person name="Jayaseelan J.C."/>
            <person name="Lee S."/>
            <person name="Li M."/>
            <person name="Ming W."/>
            <person name="Munidasa M."/>
            <person name="Muniz J."/>
            <person name="Nguyen L."/>
            <person name="Ongeri F."/>
            <person name="Osuji N."/>
            <person name="Pu L.-L."/>
            <person name="Puazo M."/>
            <person name="Qu C."/>
            <person name="Quiroz J."/>
            <person name="Raj R."/>
            <person name="Weissenberger G."/>
            <person name="Xin Y."/>
            <person name="Zou X."/>
            <person name="Han Y."/>
            <person name="Richards S."/>
            <person name="Worley K."/>
            <person name="Muzny D."/>
            <person name="Gibbs R."/>
        </authorList>
    </citation>
    <scope>NUCLEOTIDE SEQUENCE</scope>
    <source>
        <strain evidence="1">Sampled in the wild</strain>
    </source>
</reference>
<gene>
    <name evidence="1" type="ORF">J437_LFUL001354</name>
</gene>
<evidence type="ECO:0000313" key="2">
    <source>
        <dbReference type="Proteomes" id="UP000792457"/>
    </source>
</evidence>
<dbReference type="Proteomes" id="UP000792457">
    <property type="component" value="Unassembled WGS sequence"/>
</dbReference>
<sequence>MPTSDAKKEVVKGMYVQIEEEGNGKGQRFKTSIKNCKTPPGANTDTDHNLFLVNLRTKQKHMKRKRGNNNWDLKP</sequence>
<accession>A0A8K0JW83</accession>
<keyword evidence="2" id="KW-1185">Reference proteome</keyword>
<reference evidence="1" key="2">
    <citation type="submission" date="2017-10" db="EMBL/GenBank/DDBJ databases">
        <title>Ladona fulva Genome sequencing and assembly.</title>
        <authorList>
            <person name="Murali S."/>
            <person name="Richards S."/>
            <person name="Bandaranaike D."/>
            <person name="Bellair M."/>
            <person name="Blankenburg K."/>
            <person name="Chao H."/>
            <person name="Dinh H."/>
            <person name="Doddapaneni H."/>
            <person name="Dugan-Rocha S."/>
            <person name="Elkadiri S."/>
            <person name="Gnanaolivu R."/>
            <person name="Hernandez B."/>
            <person name="Skinner E."/>
            <person name="Javaid M."/>
            <person name="Lee S."/>
            <person name="Li M."/>
            <person name="Ming W."/>
            <person name="Munidasa M."/>
            <person name="Muniz J."/>
            <person name="Nguyen L."/>
            <person name="Hughes D."/>
            <person name="Osuji N."/>
            <person name="Pu L.-L."/>
            <person name="Puazo M."/>
            <person name="Qu C."/>
            <person name="Quiroz J."/>
            <person name="Raj R."/>
            <person name="Weissenberger G."/>
            <person name="Xin Y."/>
            <person name="Zou X."/>
            <person name="Han Y."/>
            <person name="Worley K."/>
            <person name="Muzny D."/>
            <person name="Gibbs R."/>
        </authorList>
    </citation>
    <scope>NUCLEOTIDE SEQUENCE</scope>
    <source>
        <strain evidence="1">Sampled in the wild</strain>
    </source>
</reference>
<proteinExistence type="predicted"/>
<dbReference type="AlphaFoldDB" id="A0A8K0JW83"/>
<organism evidence="1 2">
    <name type="scientific">Ladona fulva</name>
    <name type="common">Scarce chaser dragonfly</name>
    <name type="synonym">Libellula fulva</name>
    <dbReference type="NCBI Taxonomy" id="123851"/>
    <lineage>
        <taxon>Eukaryota</taxon>
        <taxon>Metazoa</taxon>
        <taxon>Ecdysozoa</taxon>
        <taxon>Arthropoda</taxon>
        <taxon>Hexapoda</taxon>
        <taxon>Insecta</taxon>
        <taxon>Pterygota</taxon>
        <taxon>Palaeoptera</taxon>
        <taxon>Odonata</taxon>
        <taxon>Epiprocta</taxon>
        <taxon>Anisoptera</taxon>
        <taxon>Libelluloidea</taxon>
        <taxon>Libellulidae</taxon>
        <taxon>Ladona</taxon>
    </lineage>
</organism>